<gene>
    <name evidence="2" type="ORF">TNIN_349441</name>
</gene>
<reference evidence="2" key="1">
    <citation type="submission" date="2020-08" db="EMBL/GenBank/DDBJ databases">
        <title>Multicomponent nature underlies the extraordinary mechanical properties of spider dragline silk.</title>
        <authorList>
            <person name="Kono N."/>
            <person name="Nakamura H."/>
            <person name="Mori M."/>
            <person name="Yoshida Y."/>
            <person name="Ohtoshi R."/>
            <person name="Malay A.D."/>
            <person name="Moran D.A.P."/>
            <person name="Tomita M."/>
            <person name="Numata K."/>
            <person name="Arakawa K."/>
        </authorList>
    </citation>
    <scope>NUCLEOTIDE SEQUENCE</scope>
</reference>
<dbReference type="EMBL" id="BMAV01027124">
    <property type="protein sequence ID" value="GFS56484.1"/>
    <property type="molecule type" value="Genomic_DNA"/>
</dbReference>
<evidence type="ECO:0000256" key="1">
    <source>
        <dbReference type="SAM" id="MobiDB-lite"/>
    </source>
</evidence>
<evidence type="ECO:0000313" key="3">
    <source>
        <dbReference type="Proteomes" id="UP000886998"/>
    </source>
</evidence>
<organism evidence="2 3">
    <name type="scientific">Trichonephila inaurata madagascariensis</name>
    <dbReference type="NCBI Taxonomy" id="2747483"/>
    <lineage>
        <taxon>Eukaryota</taxon>
        <taxon>Metazoa</taxon>
        <taxon>Ecdysozoa</taxon>
        <taxon>Arthropoda</taxon>
        <taxon>Chelicerata</taxon>
        <taxon>Arachnida</taxon>
        <taxon>Araneae</taxon>
        <taxon>Araneomorphae</taxon>
        <taxon>Entelegynae</taxon>
        <taxon>Araneoidea</taxon>
        <taxon>Nephilidae</taxon>
        <taxon>Trichonephila</taxon>
        <taxon>Trichonephila inaurata</taxon>
    </lineage>
</organism>
<evidence type="ECO:0000313" key="2">
    <source>
        <dbReference type="EMBL" id="GFS56484.1"/>
    </source>
</evidence>
<name>A0A8X6MGL8_9ARAC</name>
<feature type="region of interest" description="Disordered" evidence="1">
    <location>
        <begin position="54"/>
        <end position="106"/>
    </location>
</feature>
<accession>A0A8X6MGL8</accession>
<sequence>METEKSLATKRKEKYDGFTTTPLSKVSKINEKDNQLNFQIELANKFTVLSQETAENPTTELASTTNQSIVIEPPPTEILLNDTTPNSNAPKPNYVPPPIMLKDTDT</sequence>
<proteinExistence type="predicted"/>
<dbReference type="Proteomes" id="UP000886998">
    <property type="component" value="Unassembled WGS sequence"/>
</dbReference>
<feature type="compositionally biased region" description="Polar residues" evidence="1">
    <location>
        <begin position="81"/>
        <end position="90"/>
    </location>
</feature>
<keyword evidence="3" id="KW-1185">Reference proteome</keyword>
<comment type="caution">
    <text evidence="2">The sequence shown here is derived from an EMBL/GenBank/DDBJ whole genome shotgun (WGS) entry which is preliminary data.</text>
</comment>
<dbReference type="AlphaFoldDB" id="A0A8X6MGL8"/>
<feature type="compositionally biased region" description="Polar residues" evidence="1">
    <location>
        <begin position="54"/>
        <end position="69"/>
    </location>
</feature>
<protein>
    <submittedName>
        <fullName evidence="2">Uncharacterized protein</fullName>
    </submittedName>
</protein>